<evidence type="ECO:0000313" key="4">
    <source>
        <dbReference type="Proteomes" id="UP000596035"/>
    </source>
</evidence>
<organism evidence="2 4">
    <name type="scientific">Acutalibacter muris</name>
    <dbReference type="NCBI Taxonomy" id="1796620"/>
    <lineage>
        <taxon>Bacteria</taxon>
        <taxon>Bacillati</taxon>
        <taxon>Bacillota</taxon>
        <taxon>Clostridia</taxon>
        <taxon>Eubacteriales</taxon>
        <taxon>Acutalibacteraceae</taxon>
        <taxon>Acutalibacter</taxon>
    </lineage>
</organism>
<dbReference type="RefSeq" id="WP_066537637.1">
    <property type="nucleotide sequence ID" value="NZ_CP021422.1"/>
</dbReference>
<dbReference type="Proteomes" id="UP000196710">
    <property type="component" value="Chromosome"/>
</dbReference>
<evidence type="ECO:0008006" key="5">
    <source>
        <dbReference type="Google" id="ProtNLM"/>
    </source>
</evidence>
<gene>
    <name evidence="1" type="ORF">ADH66_18795</name>
    <name evidence="2" type="ORF">I5Q82_09215</name>
</gene>
<accession>A0A1Z2XVP1</accession>
<reference evidence="2 4" key="3">
    <citation type="submission" date="2020-11" db="EMBL/GenBank/DDBJ databases">
        <title>Closed and high quality bacterial genomes of the OMM12 community.</title>
        <authorList>
            <person name="Marbouty M."/>
            <person name="Lamy-Besnier Q."/>
            <person name="Debarbieux L."/>
            <person name="Koszul R."/>
        </authorList>
    </citation>
    <scope>NUCLEOTIDE SEQUENCE [LARGE SCALE GENOMIC DNA]</scope>
    <source>
        <strain evidence="2 4">KB18</strain>
    </source>
</reference>
<reference evidence="3" key="2">
    <citation type="submission" date="2017-05" db="EMBL/GenBank/DDBJ databases">
        <title>Improved OligoMM genomes.</title>
        <authorList>
            <person name="Garzetti D."/>
        </authorList>
    </citation>
    <scope>NUCLEOTIDE SEQUENCE [LARGE SCALE GENOMIC DNA]</scope>
    <source>
        <strain evidence="3">KB18</strain>
    </source>
</reference>
<dbReference type="EMBL" id="CP021422">
    <property type="protein sequence ID" value="ASB42516.1"/>
    <property type="molecule type" value="Genomic_DNA"/>
</dbReference>
<evidence type="ECO:0000313" key="1">
    <source>
        <dbReference type="EMBL" id="ASB42516.1"/>
    </source>
</evidence>
<dbReference type="InterPro" id="IPR041893">
    <property type="entry name" value="ArdA_dom3"/>
</dbReference>
<dbReference type="Proteomes" id="UP000596035">
    <property type="component" value="Chromosome"/>
</dbReference>
<name>A0A1Z2XVP1_9FIRM</name>
<dbReference type="EMBL" id="CP065321">
    <property type="protein sequence ID" value="QQR31810.1"/>
    <property type="molecule type" value="Genomic_DNA"/>
</dbReference>
<proteinExistence type="predicted"/>
<dbReference type="AlphaFoldDB" id="A0A1Z2XVP1"/>
<dbReference type="KEGG" id="amur:ADH66_18795"/>
<dbReference type="Gene3D" id="1.10.10.1190">
    <property type="entry name" value="Antirestriction protein ArdA, domain 3"/>
    <property type="match status" value="1"/>
</dbReference>
<protein>
    <recommendedName>
        <fullName evidence="5">Antirestriction protein ArdA</fullName>
    </recommendedName>
</protein>
<evidence type="ECO:0000313" key="2">
    <source>
        <dbReference type="EMBL" id="QQR31810.1"/>
    </source>
</evidence>
<evidence type="ECO:0000313" key="3">
    <source>
        <dbReference type="Proteomes" id="UP000196710"/>
    </source>
</evidence>
<reference evidence="1" key="1">
    <citation type="journal article" date="2017" name="Genome Announc.">
        <title>High-Quality Whole-Genome Sequences of the Oligo-Mouse-Microbiota Bacterial Community.</title>
        <authorList>
            <person name="Garzetti D."/>
            <person name="Brugiroux S."/>
            <person name="Bunk B."/>
            <person name="Pukall R."/>
            <person name="McCoy K.D."/>
            <person name="Macpherson A.J."/>
            <person name="Stecher B."/>
        </authorList>
    </citation>
    <scope>NUCLEOTIDE SEQUENCE</scope>
    <source>
        <strain evidence="1">KB18</strain>
    </source>
</reference>
<keyword evidence="3" id="KW-1185">Reference proteome</keyword>
<sequence>MITLKKWHGPMRTTLALPLREAEIQKTLVKAFRTAPFKVTADDVSPEALAMLNGKEIDLDELNFLAKNLDRFTPYEQDQFWAAVQVEQPSDLKALINLAFNMERYTLVQNVTDLAAVGRKYLLNKMGALPASEIDKLDFEQAGRDLLTSGNGTPTTYGLLFASKDVPYREVYHSTTFPYCEPRRDIIAVAQMEYGPKTEYLYLPEDELAVIKAARRMGAPSPDMCKVAFTDFMLDNSMWIQHLETMLRDHGLGVANELADAFPKTTEGMEKLAAVVEYADVSGSGDIMRVARHLEDFVFIKDAETDEDVGHHFVSFDSEYRVSPELADYIDFDALGNQISEDREGQFVEGGFVCMDSGCSLEMILDDDLDLAMRGI</sequence>